<reference evidence="2" key="1">
    <citation type="journal article" date="2019" name="Int. J. Syst. Evol. Microbiol.">
        <title>The Global Catalogue of Microorganisms (GCM) 10K type strain sequencing project: providing services to taxonomists for standard genome sequencing and annotation.</title>
        <authorList>
            <consortium name="The Broad Institute Genomics Platform"/>
            <consortium name="The Broad Institute Genome Sequencing Center for Infectious Disease"/>
            <person name="Wu L."/>
            <person name="Ma J."/>
        </authorList>
    </citation>
    <scope>NUCLEOTIDE SEQUENCE [LARGE SCALE GENOMIC DNA]</scope>
    <source>
        <strain evidence="2">FCH27</strain>
    </source>
</reference>
<dbReference type="EMBL" id="JBHTCH010000014">
    <property type="protein sequence ID" value="MFC7360639.1"/>
    <property type="molecule type" value="Genomic_DNA"/>
</dbReference>
<dbReference type="RefSeq" id="WP_255888830.1">
    <property type="nucleotide sequence ID" value="NZ_JAFMZM010000001.1"/>
</dbReference>
<dbReference type="Proteomes" id="UP001596524">
    <property type="component" value="Unassembled WGS sequence"/>
</dbReference>
<evidence type="ECO:0000313" key="2">
    <source>
        <dbReference type="Proteomes" id="UP001596524"/>
    </source>
</evidence>
<keyword evidence="2" id="KW-1185">Reference proteome</keyword>
<gene>
    <name evidence="1" type="ORF">ACFQO6_10190</name>
</gene>
<evidence type="ECO:0000313" key="1">
    <source>
        <dbReference type="EMBL" id="MFC7360639.1"/>
    </source>
</evidence>
<accession>A0ABW2N2E7</accession>
<proteinExistence type="predicted"/>
<sequence length="220" mass="23777">MGEHEFEVGAEVSLPFTAKASVRYKRRWEARTKQFLTDTCASAGLSPEAIEAQMIDDERLDDLVLDGINKAARVSDPEYRETLARVVAAAFSDEARIDEVEQLAGQLVTFDAFALRVLRQAYTGYSGLAPYPGIDISVWSIAHAMATEEAPITGALARLAGLGLVNGSPSPEHIGKLLAQALPQRDYWTTTAWGARAIELCYRHLEEPAGGASGENPAAT</sequence>
<organism evidence="1 2">
    <name type="scientific">Nocardioides astragali</name>
    <dbReference type="NCBI Taxonomy" id="1776736"/>
    <lineage>
        <taxon>Bacteria</taxon>
        <taxon>Bacillati</taxon>
        <taxon>Actinomycetota</taxon>
        <taxon>Actinomycetes</taxon>
        <taxon>Propionibacteriales</taxon>
        <taxon>Nocardioidaceae</taxon>
        <taxon>Nocardioides</taxon>
    </lineage>
</organism>
<name>A0ABW2N2E7_9ACTN</name>
<protein>
    <submittedName>
        <fullName evidence="1">Uncharacterized protein</fullName>
    </submittedName>
</protein>
<comment type="caution">
    <text evidence="1">The sequence shown here is derived from an EMBL/GenBank/DDBJ whole genome shotgun (WGS) entry which is preliminary data.</text>
</comment>